<dbReference type="PROSITE" id="PS50208">
    <property type="entry name" value="CASPASE_P20"/>
    <property type="match status" value="1"/>
</dbReference>
<sequence>MEERERTVLRRSRSVFTRDLVDVHTVCDRLYQREVLSEGMKSEILSETTRENQVRKLLDIIPKRGQKAYWALFDVLEETFQHDLSSILGPGGRISPHKLLDARSDVYTRSPDVPRLNSAMARQSLAESVHKYRSQPMESNWEAPSPPAPVKEVLDPTGTCGLCTETEREDPKQSNLKGEEKEEGFVLPEDWPSEQDLAQSINFEVRLSRKSRPRLVETEPDCYPMRGKARGRLVIINNFQFGQEVDVERMNRSQQDATSLDVLFKQLHFQTKQHSNLTLKKLSSVLEEERTRDQASLECFVMVVMSRGDGEHIYGVDGYRINTDSIISMFDCEHCSNLRGKPKIFIFQACNDATKSTDNFEKNYKKASMSSSFTLSDKLRSDMFILKATKDVEVRYGGAFGSRFIQSFVYLMRNLACEEDFQEIVTKINPLNATNEPEIVQYASSLTKRLFFNP</sequence>
<dbReference type="PANTHER" id="PTHR47901">
    <property type="entry name" value="CASPASE RECRUITMENT DOMAIN-CONTAINING PROTEIN 18"/>
    <property type="match status" value="1"/>
</dbReference>
<dbReference type="GO" id="GO:0042981">
    <property type="term" value="P:regulation of apoptotic process"/>
    <property type="evidence" value="ECO:0007669"/>
    <property type="project" value="InterPro"/>
</dbReference>
<keyword evidence="5" id="KW-0788">Thiol protease</keyword>
<gene>
    <name evidence="12" type="primary">LOC111099155</name>
</gene>
<keyword evidence="2" id="KW-0645">Protease</keyword>
<name>A0A8B8A463_CRAVI</name>
<dbReference type="GO" id="GO:0006915">
    <property type="term" value="P:apoptotic process"/>
    <property type="evidence" value="ECO:0007669"/>
    <property type="project" value="UniProtKB-KW"/>
</dbReference>
<dbReference type="Gene3D" id="1.10.533.10">
    <property type="entry name" value="Death Domain, Fas"/>
    <property type="match status" value="1"/>
</dbReference>
<accession>A0A8B8A463</accession>
<evidence type="ECO:0000256" key="1">
    <source>
        <dbReference type="ARBA" id="ARBA00010134"/>
    </source>
</evidence>
<evidence type="ECO:0000256" key="3">
    <source>
        <dbReference type="ARBA" id="ARBA00022703"/>
    </source>
</evidence>
<dbReference type="SMART" id="SM00114">
    <property type="entry name" value="CARD"/>
    <property type="match status" value="1"/>
</dbReference>
<dbReference type="RefSeq" id="XP_022286252.1">
    <property type="nucleotide sequence ID" value="XM_022430544.1"/>
</dbReference>
<evidence type="ECO:0000256" key="5">
    <source>
        <dbReference type="ARBA" id="ARBA00022807"/>
    </source>
</evidence>
<dbReference type="GO" id="GO:0006508">
    <property type="term" value="P:proteolysis"/>
    <property type="evidence" value="ECO:0007669"/>
    <property type="project" value="UniProtKB-KW"/>
</dbReference>
<dbReference type="KEGG" id="cvn:111099155"/>
<keyword evidence="11" id="KW-1185">Reference proteome</keyword>
<dbReference type="SUPFAM" id="SSF47986">
    <property type="entry name" value="DEATH domain"/>
    <property type="match status" value="1"/>
</dbReference>
<keyword evidence="3" id="KW-0053">Apoptosis</keyword>
<dbReference type="CDD" id="cd01671">
    <property type="entry name" value="CARD"/>
    <property type="match status" value="1"/>
</dbReference>
<feature type="domain" description="Caspase family p20" evidence="9">
    <location>
        <begin position="229"/>
        <end position="354"/>
    </location>
</feature>
<evidence type="ECO:0000259" key="10">
    <source>
        <dbReference type="PROSITE" id="PS50209"/>
    </source>
</evidence>
<dbReference type="PROSITE" id="PS50209">
    <property type="entry name" value="CARD"/>
    <property type="match status" value="1"/>
</dbReference>
<dbReference type="AlphaFoldDB" id="A0A8B8A463"/>
<evidence type="ECO:0000256" key="6">
    <source>
        <dbReference type="ARBA" id="ARBA00023145"/>
    </source>
</evidence>
<dbReference type="InterPro" id="IPR029030">
    <property type="entry name" value="Caspase-like_dom_sf"/>
</dbReference>
<evidence type="ECO:0000256" key="2">
    <source>
        <dbReference type="ARBA" id="ARBA00022670"/>
    </source>
</evidence>
<dbReference type="Pfam" id="PF00656">
    <property type="entry name" value="Peptidase_C14"/>
    <property type="match status" value="1"/>
</dbReference>
<dbReference type="InterPro" id="IPR001315">
    <property type="entry name" value="CARD"/>
</dbReference>
<dbReference type="PRINTS" id="PR00376">
    <property type="entry name" value="IL1BCENZYME"/>
</dbReference>
<proteinExistence type="inferred from homology"/>
<evidence type="ECO:0000313" key="12">
    <source>
        <dbReference type="RefSeq" id="XP_022286252.1"/>
    </source>
</evidence>
<keyword evidence="6" id="KW-0865">Zymogen</keyword>
<dbReference type="PANTHER" id="PTHR47901:SF8">
    <property type="entry name" value="CASPASE-3"/>
    <property type="match status" value="1"/>
</dbReference>
<dbReference type="OrthoDB" id="6286214at2759"/>
<dbReference type="SUPFAM" id="SSF52129">
    <property type="entry name" value="Caspase-like"/>
    <property type="match status" value="1"/>
</dbReference>
<feature type="domain" description="Caspase family p10" evidence="8">
    <location>
        <begin position="401"/>
        <end position="454"/>
    </location>
</feature>
<dbReference type="InterPro" id="IPR011600">
    <property type="entry name" value="Pept_C14_caspase"/>
</dbReference>
<organism evidence="11 12">
    <name type="scientific">Crassostrea virginica</name>
    <name type="common">Eastern oyster</name>
    <dbReference type="NCBI Taxonomy" id="6565"/>
    <lineage>
        <taxon>Eukaryota</taxon>
        <taxon>Metazoa</taxon>
        <taxon>Spiralia</taxon>
        <taxon>Lophotrochozoa</taxon>
        <taxon>Mollusca</taxon>
        <taxon>Bivalvia</taxon>
        <taxon>Autobranchia</taxon>
        <taxon>Pteriomorphia</taxon>
        <taxon>Ostreida</taxon>
        <taxon>Ostreoidea</taxon>
        <taxon>Ostreidae</taxon>
        <taxon>Crassostrea</taxon>
    </lineage>
</organism>
<comment type="similarity">
    <text evidence="1 7">Belongs to the peptidase C14A family.</text>
</comment>
<evidence type="ECO:0000256" key="7">
    <source>
        <dbReference type="RuleBase" id="RU003971"/>
    </source>
</evidence>
<dbReference type="SMART" id="SM00115">
    <property type="entry name" value="CASc"/>
    <property type="match status" value="1"/>
</dbReference>
<dbReference type="Gene3D" id="3.40.50.1460">
    <property type="match status" value="1"/>
</dbReference>
<dbReference type="InterPro" id="IPR001309">
    <property type="entry name" value="Pept_C14_p20"/>
</dbReference>
<feature type="domain" description="CARD" evidence="10">
    <location>
        <begin position="1"/>
        <end position="91"/>
    </location>
</feature>
<evidence type="ECO:0000259" key="8">
    <source>
        <dbReference type="PROSITE" id="PS50207"/>
    </source>
</evidence>
<dbReference type="InterPro" id="IPR002138">
    <property type="entry name" value="Pept_C14_p10"/>
</dbReference>
<evidence type="ECO:0000256" key="4">
    <source>
        <dbReference type="ARBA" id="ARBA00022801"/>
    </source>
</evidence>
<evidence type="ECO:0000259" key="9">
    <source>
        <dbReference type="PROSITE" id="PS50208"/>
    </source>
</evidence>
<dbReference type="GO" id="GO:0004197">
    <property type="term" value="F:cysteine-type endopeptidase activity"/>
    <property type="evidence" value="ECO:0007669"/>
    <property type="project" value="InterPro"/>
</dbReference>
<dbReference type="InterPro" id="IPR002398">
    <property type="entry name" value="Pept_C14"/>
</dbReference>
<dbReference type="InterPro" id="IPR015917">
    <property type="entry name" value="Pept_C14A"/>
</dbReference>
<protein>
    <submittedName>
        <fullName evidence="12">Caspase-6-like</fullName>
    </submittedName>
</protein>
<dbReference type="InterPro" id="IPR011029">
    <property type="entry name" value="DEATH-like_dom_sf"/>
</dbReference>
<evidence type="ECO:0000313" key="11">
    <source>
        <dbReference type="Proteomes" id="UP000694844"/>
    </source>
</evidence>
<dbReference type="Proteomes" id="UP000694844">
    <property type="component" value="Chromosome 5"/>
</dbReference>
<reference evidence="12" key="1">
    <citation type="submission" date="2025-08" db="UniProtKB">
        <authorList>
            <consortium name="RefSeq"/>
        </authorList>
    </citation>
    <scope>IDENTIFICATION</scope>
    <source>
        <tissue evidence="12">Whole sample</tissue>
    </source>
</reference>
<dbReference type="GeneID" id="111099155"/>
<dbReference type="Pfam" id="PF00619">
    <property type="entry name" value="CARD"/>
    <property type="match status" value="1"/>
</dbReference>
<dbReference type="PROSITE" id="PS50207">
    <property type="entry name" value="CASPASE_P10"/>
    <property type="match status" value="1"/>
</dbReference>
<keyword evidence="4" id="KW-0378">Hydrolase</keyword>